<keyword evidence="5" id="KW-1185">Reference proteome</keyword>
<evidence type="ECO:0000313" key="3">
    <source>
        <dbReference type="EMBL" id="AJO22315.1"/>
    </source>
</evidence>
<reference evidence="5" key="2">
    <citation type="submission" date="2015-01" db="EMBL/GenBank/DDBJ databases">
        <title>Comparative genome analysis of Bacillus coagulans HM-08, Clostridium butyricum HM-68, Bacillus subtilis HM-66 and Bacillus paralicheniformis BL-09.</title>
        <authorList>
            <person name="Zhang H."/>
        </authorList>
    </citation>
    <scope>NUCLEOTIDE SEQUENCE [LARGE SCALE GENOMIC DNA]</scope>
    <source>
        <strain evidence="5">HM-08</strain>
    </source>
</reference>
<dbReference type="PATRIC" id="fig|1398.18.peg.1538"/>
<evidence type="ECO:0000313" key="5">
    <source>
        <dbReference type="Proteomes" id="UP000032024"/>
    </source>
</evidence>
<reference evidence="3" key="1">
    <citation type="submission" date="2015-01" db="EMBL/GenBank/DDBJ databases">
        <title>Comparative genome analysis of Bacillus coagulans HM-08, Clostridium butyricum HM-68, Bacillus subtilis HM-66 and Bacillus licheniformis BL-09.</title>
        <authorList>
            <person name="Zhang H."/>
        </authorList>
    </citation>
    <scope>NUCLEOTIDE SEQUENCE [LARGE SCALE GENOMIC DNA]</scope>
    <source>
        <strain evidence="3">HM-08</strain>
    </source>
</reference>
<gene>
    <name evidence="4" type="ORF">HMPREF3213_00888</name>
    <name evidence="3" type="ORF">SB48_HM08orf02398</name>
</gene>
<evidence type="ECO:0000313" key="6">
    <source>
        <dbReference type="Proteomes" id="UP000070376"/>
    </source>
</evidence>
<keyword evidence="1" id="KW-0175">Coiled coil</keyword>
<organism evidence="4 6">
    <name type="scientific">Heyndrickxia coagulans</name>
    <name type="common">Weizmannia coagulans</name>
    <dbReference type="NCBI Taxonomy" id="1398"/>
    <lineage>
        <taxon>Bacteria</taxon>
        <taxon>Bacillati</taxon>
        <taxon>Bacillota</taxon>
        <taxon>Bacilli</taxon>
        <taxon>Bacillales</taxon>
        <taxon>Bacillaceae</taxon>
        <taxon>Heyndrickxia</taxon>
    </lineage>
</organism>
<dbReference type="Pfam" id="PF04693">
    <property type="entry name" value="DDE_Tnp_2"/>
    <property type="match status" value="1"/>
</dbReference>
<dbReference type="EMBL" id="CP010525">
    <property type="protein sequence ID" value="AJO22315.1"/>
    <property type="molecule type" value="Genomic_DNA"/>
</dbReference>
<feature type="domain" description="Transposase IS701-like DDE" evidence="2">
    <location>
        <begin position="73"/>
        <end position="265"/>
    </location>
</feature>
<dbReference type="InterPro" id="IPR012337">
    <property type="entry name" value="RNaseH-like_sf"/>
</dbReference>
<name>A0A0C5CA59_HEYCO</name>
<dbReference type="EMBL" id="LRPN01000031">
    <property type="protein sequence ID" value="KWZ84220.1"/>
    <property type="molecule type" value="Genomic_DNA"/>
</dbReference>
<sequence length="453" mass="52885">MIDQNCQYNQLPKELDSVFSELEMKKHLRHAGIKKSFGFSCSYLFQLVFCLIFQHKNWFSLLESKKADQFPAKDAVYRFLNQSTFNWRQFLLLLSTFTIRKVERLTDKSRPKVFIVDDSSFYRNRSQKVELLARCFDHASLKMRFYKGFRMLTLGWSDGYTFMPIDFSLLSSKKAQINGISEQIDKRTCGYKRRKNALQSEPEQIPSMLKRALASGINASYVLMDSWFTLPPLVKAIVEQGLDVIGMVKETKQRYNVDGKLVSLKQLYRLAQPLQSKKGILRSIRTVMANGTPVKVIFVQNRNKKSEWLALLSTDCTLSEQEIVRIYGMRWDIEVFFKTTKSLLKLEKELQSRSYDGLISHTTIVFARFIVLSWQNRCNTDQRTIGRLFYELCDEVNELDWAVALQQLIELLQDALKQTNKRFKKLIQSQLEQWISGLPSYIKAYLPISLCES</sequence>
<evidence type="ECO:0000256" key="1">
    <source>
        <dbReference type="SAM" id="Coils"/>
    </source>
</evidence>
<dbReference type="AlphaFoldDB" id="A0A0C5CA59"/>
<reference evidence="4" key="3">
    <citation type="submission" date="2016-01" db="EMBL/GenBank/DDBJ databases">
        <authorList>
            <person name="Oliw E.H."/>
        </authorList>
    </citation>
    <scope>NUCLEOTIDE SEQUENCE [LARGE SCALE GENOMIC DNA]</scope>
    <source>
        <strain evidence="4">GED7749B</strain>
    </source>
</reference>
<reference evidence="6" key="4">
    <citation type="submission" date="2016-01" db="EMBL/GenBank/DDBJ databases">
        <authorList>
            <person name="Mitreva M."/>
            <person name="Pepin K.H."/>
            <person name="Mihindukulasuriya K.A."/>
            <person name="Fulton R."/>
            <person name="Fronick C."/>
            <person name="O'Laughlin M."/>
            <person name="Miner T."/>
            <person name="Herter B."/>
            <person name="Rosa B.A."/>
            <person name="Cordes M."/>
            <person name="Tomlinson C."/>
            <person name="Wollam A."/>
            <person name="Palsikar V.B."/>
            <person name="Mardis E.R."/>
            <person name="Wilson R.K."/>
        </authorList>
    </citation>
    <scope>NUCLEOTIDE SEQUENCE [LARGE SCALE GENOMIC DNA]</scope>
    <source>
        <strain evidence="6">GED7749B</strain>
    </source>
</reference>
<dbReference type="Pfam" id="PF13546">
    <property type="entry name" value="DDE_5"/>
    <property type="match status" value="1"/>
</dbReference>
<dbReference type="Gene3D" id="3.90.350.10">
    <property type="entry name" value="Transposase Inhibitor Protein From Tn5, Chain A, domain 1"/>
    <property type="match status" value="1"/>
</dbReference>
<dbReference type="Proteomes" id="UP000070376">
    <property type="component" value="Unassembled WGS sequence"/>
</dbReference>
<evidence type="ECO:0000313" key="4">
    <source>
        <dbReference type="EMBL" id="KWZ84220.1"/>
    </source>
</evidence>
<dbReference type="InterPro" id="IPR038721">
    <property type="entry name" value="IS701-like_DDE_dom"/>
</dbReference>
<dbReference type="RefSeq" id="WP_014097792.1">
    <property type="nucleotide sequence ID" value="NZ_CP010525.1"/>
</dbReference>
<proteinExistence type="predicted"/>
<feature type="coiled-coil region" evidence="1">
    <location>
        <begin position="402"/>
        <end position="429"/>
    </location>
</feature>
<dbReference type="STRING" id="1398.AB434_3745"/>
<dbReference type="Proteomes" id="UP000032024">
    <property type="component" value="Chromosome"/>
</dbReference>
<evidence type="ECO:0000259" key="2">
    <source>
        <dbReference type="Pfam" id="PF13546"/>
    </source>
</evidence>
<protein>
    <submittedName>
        <fullName evidence="3">Transposase IS4 family protein</fullName>
    </submittedName>
    <submittedName>
        <fullName evidence="4">Transposase, IS4 family</fullName>
    </submittedName>
</protein>
<dbReference type="InterPro" id="IPR006783">
    <property type="entry name" value="Transposase_ISC1217"/>
</dbReference>
<accession>A0A0C5CA59</accession>
<dbReference type="SUPFAM" id="SSF53098">
    <property type="entry name" value="Ribonuclease H-like"/>
    <property type="match status" value="1"/>
</dbReference>